<dbReference type="AlphaFoldDB" id="A0A239P9V5"/>
<name>A0A239P9V5_9ACTN</name>
<sequence>MTGSRLQVGVQFVATTQVRVVCGATACTLGLDNTLIDLDEAFQVWAGKIDSTA</sequence>
<reference evidence="1 2" key="1">
    <citation type="submission" date="2017-06" db="EMBL/GenBank/DDBJ databases">
        <authorList>
            <person name="Kim H.J."/>
            <person name="Triplett B.A."/>
        </authorList>
    </citation>
    <scope>NUCLEOTIDE SEQUENCE [LARGE SCALE GENOMIC DNA]</scope>
    <source>
        <strain evidence="1 2">CGMCC 4.2132</strain>
    </source>
</reference>
<accession>A0A239P9V5</accession>
<keyword evidence="2" id="KW-1185">Reference proteome</keyword>
<evidence type="ECO:0000313" key="1">
    <source>
        <dbReference type="EMBL" id="SNT63827.1"/>
    </source>
</evidence>
<dbReference type="Proteomes" id="UP000198282">
    <property type="component" value="Unassembled WGS sequence"/>
</dbReference>
<proteinExistence type="predicted"/>
<gene>
    <name evidence="1" type="ORF">SAMN05216276_110517</name>
</gene>
<organism evidence="1 2">
    <name type="scientific">Streptosporangium subroseum</name>
    <dbReference type="NCBI Taxonomy" id="106412"/>
    <lineage>
        <taxon>Bacteria</taxon>
        <taxon>Bacillati</taxon>
        <taxon>Actinomycetota</taxon>
        <taxon>Actinomycetes</taxon>
        <taxon>Streptosporangiales</taxon>
        <taxon>Streptosporangiaceae</taxon>
        <taxon>Streptosporangium</taxon>
    </lineage>
</organism>
<protein>
    <submittedName>
        <fullName evidence="1">Uncharacterized protein</fullName>
    </submittedName>
</protein>
<dbReference type="EMBL" id="FZOD01000105">
    <property type="protein sequence ID" value="SNT63827.1"/>
    <property type="molecule type" value="Genomic_DNA"/>
</dbReference>
<evidence type="ECO:0000313" key="2">
    <source>
        <dbReference type="Proteomes" id="UP000198282"/>
    </source>
</evidence>